<dbReference type="InterPro" id="IPR002035">
    <property type="entry name" value="VWF_A"/>
</dbReference>
<dbReference type="PROSITE" id="PS50234">
    <property type="entry name" value="VWFA"/>
    <property type="match status" value="1"/>
</dbReference>
<evidence type="ECO:0000313" key="4">
    <source>
        <dbReference type="Proteomes" id="UP001221217"/>
    </source>
</evidence>
<name>A0AAJ1MP43_9SPIO</name>
<dbReference type="InterPro" id="IPR036465">
    <property type="entry name" value="vWFA_dom_sf"/>
</dbReference>
<evidence type="ECO:0000259" key="2">
    <source>
        <dbReference type="PROSITE" id="PS50234"/>
    </source>
</evidence>
<proteinExistence type="predicted"/>
<accession>A0AAJ1MP43</accession>
<evidence type="ECO:0000313" key="3">
    <source>
        <dbReference type="EMBL" id="MDC7227194.1"/>
    </source>
</evidence>
<dbReference type="Proteomes" id="UP001221217">
    <property type="component" value="Unassembled WGS sequence"/>
</dbReference>
<comment type="caution">
    <text evidence="3">The sequence shown here is derived from an EMBL/GenBank/DDBJ whole genome shotgun (WGS) entry which is preliminary data.</text>
</comment>
<protein>
    <submittedName>
        <fullName evidence="3">VWA domain-containing protein</fullName>
    </submittedName>
</protein>
<evidence type="ECO:0000256" key="1">
    <source>
        <dbReference type="SAM" id="Phobius"/>
    </source>
</evidence>
<keyword evidence="1" id="KW-0472">Membrane</keyword>
<sequence length="389" mass="43652">MYKILNLLSIILIVIFAVSTPVFSDVRTENIELYLVIDKSKSMVEEISDVSQYINETFVEKFLITGDRLVLIQFYGKADLIYDGIINTDNKRSVMEDISNIPADGRFTDIGNALDRLDRTVSNASGNGMRKYLILLTDGKQEAPPESRYYSPDGSFNHDFLENAKIIQRSGWKIMILGIGQETAVEKLAEELGTTHEVLDFSGQAAKPEVKSEDEIIGRIIAEDLKIKDGLIYFKLSSEGYLESRTIEIEQITYQLPGRNINLLNKAFSIIIESDSEKAVDIEISPEALKETEENEIEGSIIFKFTGDTPFLPAVFDSVLISTEGSSLIENEKVSENPSNDGNNDFNWLIIVIVIILIAAIIAVFIVRNLISHRDEDEGHKKNEISVDR</sequence>
<organism evidence="3 4">
    <name type="scientific">Candidatus Thalassospirochaeta sargassi</name>
    <dbReference type="NCBI Taxonomy" id="3119039"/>
    <lineage>
        <taxon>Bacteria</taxon>
        <taxon>Pseudomonadati</taxon>
        <taxon>Spirochaetota</taxon>
        <taxon>Spirochaetia</taxon>
        <taxon>Spirochaetales</taxon>
        <taxon>Spirochaetaceae</taxon>
        <taxon>Candidatus Thalassospirochaeta</taxon>
    </lineage>
</organism>
<gene>
    <name evidence="3" type="ORF">PQJ61_10575</name>
</gene>
<dbReference type="SUPFAM" id="SSF53300">
    <property type="entry name" value="vWA-like"/>
    <property type="match status" value="1"/>
</dbReference>
<dbReference type="Pfam" id="PF00092">
    <property type="entry name" value="VWA"/>
    <property type="match status" value="1"/>
</dbReference>
<dbReference type="Gene3D" id="3.40.50.410">
    <property type="entry name" value="von Willebrand factor, type A domain"/>
    <property type="match status" value="1"/>
</dbReference>
<dbReference type="CDD" id="cd00198">
    <property type="entry name" value="vWFA"/>
    <property type="match status" value="1"/>
</dbReference>
<dbReference type="EMBL" id="JAQQAL010000022">
    <property type="protein sequence ID" value="MDC7227194.1"/>
    <property type="molecule type" value="Genomic_DNA"/>
</dbReference>
<feature type="transmembrane region" description="Helical" evidence="1">
    <location>
        <begin position="346"/>
        <end position="367"/>
    </location>
</feature>
<reference evidence="3 4" key="1">
    <citation type="submission" date="2022-12" db="EMBL/GenBank/DDBJ databases">
        <title>Metagenome assembled genome from gulf of manar.</title>
        <authorList>
            <person name="Kohli P."/>
            <person name="Pk S."/>
            <person name="Venkata Ramana C."/>
            <person name="Sasikala C."/>
        </authorList>
    </citation>
    <scope>NUCLEOTIDE SEQUENCE [LARGE SCALE GENOMIC DNA]</scope>
    <source>
        <strain evidence="3">JB008</strain>
    </source>
</reference>
<dbReference type="AlphaFoldDB" id="A0AAJ1MP43"/>
<dbReference type="SMART" id="SM00327">
    <property type="entry name" value="VWA"/>
    <property type="match status" value="1"/>
</dbReference>
<feature type="domain" description="VWFA" evidence="2">
    <location>
        <begin position="32"/>
        <end position="220"/>
    </location>
</feature>
<keyword evidence="1" id="KW-1133">Transmembrane helix</keyword>
<keyword evidence="1" id="KW-0812">Transmembrane</keyword>